<name>A0A2T4FNW1_9PSED</name>
<reference evidence="2 4" key="1">
    <citation type="submission" date="2016-06" db="EMBL/GenBank/DDBJ databases">
        <title>Draft genome sequence of Pseudomonas sp. S1E40, a novel strain antagonistic activity to fungal plant pathogen.</title>
        <authorList>
            <person name="Tambong J.T."/>
            <person name="Tchagang C."/>
            <person name="Xu R."/>
        </authorList>
    </citation>
    <scope>NUCLEOTIDE SEQUENCE [LARGE SCALE GENOMIC DNA]</scope>
    <source>
        <strain evidence="2 4">S1E40</strain>
    </source>
</reference>
<protein>
    <submittedName>
        <fullName evidence="3">Uncharacterized protein</fullName>
    </submittedName>
</protein>
<evidence type="ECO:0000313" key="2">
    <source>
        <dbReference type="EMBL" id="OCW24205.1"/>
    </source>
</evidence>
<reference evidence="3 5" key="2">
    <citation type="submission" date="2018-03" db="EMBL/GenBank/DDBJ databases">
        <title>Diversity of bacteria associated with corn roots inoculated with woodland soils in Canada, and Description of Pseudomonas aylmerense sp. nov.</title>
        <authorList>
            <person name="Tambong J.T."/>
            <person name="Xu R."/>
            <person name="Tchagang C."/>
        </authorList>
    </citation>
    <scope>NUCLEOTIDE SEQUENCE [LARGE SCALE GENOMIC DNA]</scope>
    <source>
        <strain evidence="3 5">S1E44</strain>
    </source>
</reference>
<evidence type="ECO:0000313" key="5">
    <source>
        <dbReference type="Proteomes" id="UP000240571"/>
    </source>
</evidence>
<keyword evidence="1" id="KW-1133">Transmembrane helix</keyword>
<dbReference type="RefSeq" id="WP_065906336.1">
    <property type="nucleotide sequence ID" value="NZ_MAUE01000028.1"/>
</dbReference>
<dbReference type="AlphaFoldDB" id="A0A2T4FNW1"/>
<keyword evidence="1" id="KW-0812">Transmembrane</keyword>
<sequence length="86" mass="9453">MRPLEPQPSNSLRYYAVGVLCVAVLLGGYFMQLNAKADRQREEAAERLALCRQVERVASVAVSGSLELRDSCKQLSEQSISRGAPN</sequence>
<dbReference type="Proteomes" id="UP000240571">
    <property type="component" value="Unassembled WGS sequence"/>
</dbReference>
<accession>A0A2T4FNW1</accession>
<keyword evidence="1" id="KW-0472">Membrane</keyword>
<dbReference type="EMBL" id="MAUE01000028">
    <property type="protein sequence ID" value="OCW24205.1"/>
    <property type="molecule type" value="Genomic_DNA"/>
</dbReference>
<dbReference type="OrthoDB" id="7024649at2"/>
<evidence type="ECO:0000256" key="1">
    <source>
        <dbReference type="SAM" id="Phobius"/>
    </source>
</evidence>
<evidence type="ECO:0000313" key="4">
    <source>
        <dbReference type="Proteomes" id="UP000095081"/>
    </source>
</evidence>
<evidence type="ECO:0000313" key="3">
    <source>
        <dbReference type="EMBL" id="PTC25106.1"/>
    </source>
</evidence>
<comment type="caution">
    <text evidence="3">The sequence shown here is derived from an EMBL/GenBank/DDBJ whole genome shotgun (WGS) entry which is preliminary data.</text>
</comment>
<dbReference type="Proteomes" id="UP000095081">
    <property type="component" value="Unassembled WGS sequence"/>
</dbReference>
<organism evidence="3 5">
    <name type="scientific">Pseudomonas aylmerensis</name>
    <dbReference type="NCBI Taxonomy" id="1869229"/>
    <lineage>
        <taxon>Bacteria</taxon>
        <taxon>Pseudomonadati</taxon>
        <taxon>Pseudomonadota</taxon>
        <taxon>Gammaproteobacteria</taxon>
        <taxon>Pseudomonadales</taxon>
        <taxon>Pseudomonadaceae</taxon>
        <taxon>Pseudomonas</taxon>
    </lineage>
</organism>
<feature type="transmembrane region" description="Helical" evidence="1">
    <location>
        <begin position="12"/>
        <end position="31"/>
    </location>
</feature>
<dbReference type="EMBL" id="PYWW01000052">
    <property type="protein sequence ID" value="PTC25106.1"/>
    <property type="molecule type" value="Genomic_DNA"/>
</dbReference>
<keyword evidence="4" id="KW-1185">Reference proteome</keyword>
<proteinExistence type="predicted"/>
<gene>
    <name evidence="2" type="ORF">BBG20_20030</name>
    <name evidence="3" type="ORF">C9382_24460</name>
</gene>